<dbReference type="Pfam" id="PF02518">
    <property type="entry name" value="HATPase_c"/>
    <property type="match status" value="1"/>
</dbReference>
<keyword evidence="7" id="KW-1185">Reference proteome</keyword>
<reference evidence="6 7" key="1">
    <citation type="submission" date="2019-07" db="EMBL/GenBank/DDBJ databases">
        <title>Lentzea xizangensis sp. nov., isolated from Qinghai-Tibetan Plateau Soils.</title>
        <authorList>
            <person name="Huang J."/>
        </authorList>
    </citation>
    <scope>NUCLEOTIDE SEQUENCE [LARGE SCALE GENOMIC DNA]</scope>
    <source>
        <strain evidence="6 7">FXJ1.1311</strain>
    </source>
</reference>
<evidence type="ECO:0000313" key="7">
    <source>
        <dbReference type="Proteomes" id="UP000316639"/>
    </source>
</evidence>
<evidence type="ECO:0000259" key="5">
    <source>
        <dbReference type="PROSITE" id="PS50109"/>
    </source>
</evidence>
<feature type="transmembrane region" description="Helical" evidence="4">
    <location>
        <begin position="278"/>
        <end position="302"/>
    </location>
</feature>
<dbReference type="PROSITE" id="PS50109">
    <property type="entry name" value="HIS_KIN"/>
    <property type="match status" value="1"/>
</dbReference>
<dbReference type="GO" id="GO:0016020">
    <property type="term" value="C:membrane"/>
    <property type="evidence" value="ECO:0007669"/>
    <property type="project" value="InterPro"/>
</dbReference>
<dbReference type="SMART" id="SM00387">
    <property type="entry name" value="HATPase_c"/>
    <property type="match status" value="1"/>
</dbReference>
<dbReference type="InterPro" id="IPR036890">
    <property type="entry name" value="HATPase_C_sf"/>
</dbReference>
<evidence type="ECO:0000256" key="1">
    <source>
        <dbReference type="ARBA" id="ARBA00022679"/>
    </source>
</evidence>
<dbReference type="AlphaFoldDB" id="A0A563EF46"/>
<dbReference type="GO" id="GO:0046983">
    <property type="term" value="F:protein dimerization activity"/>
    <property type="evidence" value="ECO:0007669"/>
    <property type="project" value="InterPro"/>
</dbReference>
<dbReference type="Proteomes" id="UP000316639">
    <property type="component" value="Unassembled WGS sequence"/>
</dbReference>
<feature type="transmembrane region" description="Helical" evidence="4">
    <location>
        <begin position="46"/>
        <end position="64"/>
    </location>
</feature>
<sequence>MTTGHTRSAAIITSVSLLLLLAELAVFAAHRPDQLLALSSQPTAELWQYVLQGASLVLVGFLVLVRSRRRALGRMLLIDGFAWSLAALLSTCLRFTTEITSAVQAAVWAEYMLWQIPRILTVLVPLCFPDGRLPGRWARSFAAGLSAIILGHEALDLLTFAMWRPGGIEMANALYSAAWQAPAEQLKQVLGLIAWPGIVVAAVSPAFRWLRADSVTRRQITIALPVFVFFLIEEGVRQLLTWSPWVAGLKVAVTVLWPTAIGYVVVRDQLFLLDRAARRIIATVVPAVLLVAVYTAAAAAVAVSLPGASSALAAMLAVLAALVGLVLRPANTWVSRRVDRLLYGERAEPYHVTHMLAGRLRDNLGHEQVPVGVCQIVVSALRIPAAAIDINVSGSPRRLAAVGDIGRLAAAVQFELCHQGTLTGWLLVPPRDGQRELDDMDQAVLQSLADLSAPAVSALILYEQLEASRQRVITARDDERRRLSRDVHDGLGPSLAAIRMRVDTASALLPAGSPSSMLLDDISRDLRDIVAETRRITEDLQPSTLERHGLPEALDELSNRLHSPALEIVTDMPNRLPALPADVELAAYRIAAEALTNAVRHSGATHATVRLAVRPDSLLLEVRDDGTGIRDSTTRRGVGLLSMAERAAEIGGSCEITSGPEGTAVVAVFPTSPQRP</sequence>
<keyword evidence="1" id="KW-0808">Transferase</keyword>
<evidence type="ECO:0000256" key="2">
    <source>
        <dbReference type="ARBA" id="ARBA00022777"/>
    </source>
</evidence>
<keyword evidence="2 6" id="KW-0418">Kinase</keyword>
<feature type="transmembrane region" description="Helical" evidence="4">
    <location>
        <begin position="189"/>
        <end position="210"/>
    </location>
</feature>
<feature type="transmembrane region" description="Helical" evidence="4">
    <location>
        <begin position="140"/>
        <end position="163"/>
    </location>
</feature>
<keyword evidence="4" id="KW-0812">Transmembrane</keyword>
<evidence type="ECO:0000313" key="6">
    <source>
        <dbReference type="EMBL" id="TWP44177.1"/>
    </source>
</evidence>
<gene>
    <name evidence="6" type="ORF">FKR81_41560</name>
</gene>
<dbReference type="InterPro" id="IPR003594">
    <property type="entry name" value="HATPase_dom"/>
</dbReference>
<dbReference type="CDD" id="cd16917">
    <property type="entry name" value="HATPase_UhpB-NarQ-NarX-like"/>
    <property type="match status" value="1"/>
</dbReference>
<dbReference type="InterPro" id="IPR011712">
    <property type="entry name" value="Sig_transdc_His_kin_sub3_dim/P"/>
</dbReference>
<dbReference type="RefSeq" id="WP_146360895.1">
    <property type="nucleotide sequence ID" value="NZ_VOBR01000054.1"/>
</dbReference>
<accession>A0A563EF46</accession>
<name>A0A563EF46_9PSEU</name>
<organism evidence="6 7">
    <name type="scientific">Lentzea tibetensis</name>
    <dbReference type="NCBI Taxonomy" id="2591470"/>
    <lineage>
        <taxon>Bacteria</taxon>
        <taxon>Bacillati</taxon>
        <taxon>Actinomycetota</taxon>
        <taxon>Actinomycetes</taxon>
        <taxon>Pseudonocardiales</taxon>
        <taxon>Pseudonocardiaceae</taxon>
        <taxon>Lentzea</taxon>
    </lineage>
</organism>
<dbReference type="PANTHER" id="PTHR24421">
    <property type="entry name" value="NITRATE/NITRITE SENSOR PROTEIN NARX-RELATED"/>
    <property type="match status" value="1"/>
</dbReference>
<dbReference type="InterPro" id="IPR050482">
    <property type="entry name" value="Sensor_HK_TwoCompSys"/>
</dbReference>
<dbReference type="InterPro" id="IPR005467">
    <property type="entry name" value="His_kinase_dom"/>
</dbReference>
<dbReference type="Pfam" id="PF07730">
    <property type="entry name" value="HisKA_3"/>
    <property type="match status" value="1"/>
</dbReference>
<evidence type="ECO:0000256" key="4">
    <source>
        <dbReference type="SAM" id="Phobius"/>
    </source>
</evidence>
<feature type="transmembrane region" description="Helical" evidence="4">
    <location>
        <begin position="222"/>
        <end position="240"/>
    </location>
</feature>
<dbReference type="Gene3D" id="1.20.5.1930">
    <property type="match status" value="1"/>
</dbReference>
<keyword evidence="4" id="KW-1133">Transmembrane helix</keyword>
<dbReference type="SUPFAM" id="SSF55874">
    <property type="entry name" value="ATPase domain of HSP90 chaperone/DNA topoisomerase II/histidine kinase"/>
    <property type="match status" value="1"/>
</dbReference>
<feature type="domain" description="Histidine kinase" evidence="5">
    <location>
        <begin position="486"/>
        <end position="673"/>
    </location>
</feature>
<dbReference type="Gene3D" id="3.30.565.10">
    <property type="entry name" value="Histidine kinase-like ATPase, C-terminal domain"/>
    <property type="match status" value="1"/>
</dbReference>
<dbReference type="OrthoDB" id="227596at2"/>
<feature type="transmembrane region" description="Helical" evidence="4">
    <location>
        <begin position="246"/>
        <end position="266"/>
    </location>
</feature>
<evidence type="ECO:0000256" key="3">
    <source>
        <dbReference type="ARBA" id="ARBA00023012"/>
    </source>
</evidence>
<keyword evidence="3" id="KW-0902">Two-component regulatory system</keyword>
<protein>
    <submittedName>
        <fullName evidence="6">Sensor histidine kinase</fullName>
    </submittedName>
</protein>
<feature type="transmembrane region" description="Helical" evidence="4">
    <location>
        <begin position="308"/>
        <end position="327"/>
    </location>
</feature>
<dbReference type="EMBL" id="VOBR01000054">
    <property type="protein sequence ID" value="TWP44177.1"/>
    <property type="molecule type" value="Genomic_DNA"/>
</dbReference>
<comment type="caution">
    <text evidence="6">The sequence shown here is derived from an EMBL/GenBank/DDBJ whole genome shotgun (WGS) entry which is preliminary data.</text>
</comment>
<dbReference type="GO" id="GO:0000155">
    <property type="term" value="F:phosphorelay sensor kinase activity"/>
    <property type="evidence" value="ECO:0007669"/>
    <property type="project" value="InterPro"/>
</dbReference>
<proteinExistence type="predicted"/>
<keyword evidence="4" id="KW-0472">Membrane</keyword>